<evidence type="ECO:0000313" key="2">
    <source>
        <dbReference type="Proteomes" id="UP001065298"/>
    </source>
</evidence>
<dbReference type="Proteomes" id="UP001065298">
    <property type="component" value="Chromosome 6"/>
</dbReference>
<sequence>MRLMLQRYRVRPVYESIFKRHTERLATSFTLSKFVTPAKTSLFVPSFPLRTYHQAAMSTSNPTPEEPTKAVEEKTETVVEELPPLSDRDFKIYNRLAVKMDYFHDHFRRSWNLLWGACTTNKRPQGMSLKQFLLEGIQFADHLTAHHGIEETYVFPVLAKKMPEFRGGRAELLRQHKQIHAGLDVFAEYLRQCRAGEVDFEMDVLKEKMEGWGEVLWKHLDEEVKTLGAENMRRYWTKEEIMRLPM</sequence>
<dbReference type="EMBL" id="CM046508">
    <property type="protein sequence ID" value="KAI8666596.1"/>
    <property type="molecule type" value="Genomic_DNA"/>
</dbReference>
<keyword evidence="2" id="KW-1185">Reference proteome</keyword>
<protein>
    <submittedName>
        <fullName evidence="1">Hemerythrin domain-containing protein</fullName>
    </submittedName>
</protein>
<gene>
    <name evidence="1" type="ORF">NCS57_00885200</name>
</gene>
<organism evidence="1 2">
    <name type="scientific">Fusarium keratoplasticum</name>
    <dbReference type="NCBI Taxonomy" id="1328300"/>
    <lineage>
        <taxon>Eukaryota</taxon>
        <taxon>Fungi</taxon>
        <taxon>Dikarya</taxon>
        <taxon>Ascomycota</taxon>
        <taxon>Pezizomycotina</taxon>
        <taxon>Sordariomycetes</taxon>
        <taxon>Hypocreomycetidae</taxon>
        <taxon>Hypocreales</taxon>
        <taxon>Nectriaceae</taxon>
        <taxon>Fusarium</taxon>
        <taxon>Fusarium solani species complex</taxon>
    </lineage>
</organism>
<comment type="caution">
    <text evidence="1">The sequence shown here is derived from an EMBL/GenBank/DDBJ whole genome shotgun (WGS) entry which is preliminary data.</text>
</comment>
<reference evidence="1" key="1">
    <citation type="submission" date="2022-06" db="EMBL/GenBank/DDBJ databases">
        <title>Fusarium solani species complex genomes reveal bases of compartmentalisation and animal pathogenesis.</title>
        <authorList>
            <person name="Tsai I.J."/>
        </authorList>
    </citation>
    <scope>NUCLEOTIDE SEQUENCE</scope>
    <source>
        <strain evidence="1">Fu6.1</strain>
    </source>
</reference>
<evidence type="ECO:0000313" key="1">
    <source>
        <dbReference type="EMBL" id="KAI8666596.1"/>
    </source>
</evidence>
<name>A0ACC0QX92_9HYPO</name>
<accession>A0ACC0QX92</accession>
<proteinExistence type="predicted"/>